<evidence type="ECO:0000313" key="8">
    <source>
        <dbReference type="EMBL" id="KAE8685296.1"/>
    </source>
</evidence>
<organism evidence="8 9">
    <name type="scientific">Hibiscus syriacus</name>
    <name type="common">Rose of Sharon</name>
    <dbReference type="NCBI Taxonomy" id="106335"/>
    <lineage>
        <taxon>Eukaryota</taxon>
        <taxon>Viridiplantae</taxon>
        <taxon>Streptophyta</taxon>
        <taxon>Embryophyta</taxon>
        <taxon>Tracheophyta</taxon>
        <taxon>Spermatophyta</taxon>
        <taxon>Magnoliopsida</taxon>
        <taxon>eudicotyledons</taxon>
        <taxon>Gunneridae</taxon>
        <taxon>Pentapetalae</taxon>
        <taxon>rosids</taxon>
        <taxon>malvids</taxon>
        <taxon>Malvales</taxon>
        <taxon>Malvaceae</taxon>
        <taxon>Malvoideae</taxon>
        <taxon>Hibiscus</taxon>
    </lineage>
</organism>
<reference evidence="8" key="1">
    <citation type="submission" date="2019-09" db="EMBL/GenBank/DDBJ databases">
        <title>Draft genome information of white flower Hibiscus syriacus.</title>
        <authorList>
            <person name="Kim Y.-M."/>
        </authorList>
    </citation>
    <scope>NUCLEOTIDE SEQUENCE [LARGE SCALE GENOMIC DNA]</scope>
    <source>
        <strain evidence="8">YM2019G1</strain>
    </source>
</reference>
<dbReference type="AlphaFoldDB" id="A0A6A2Z0J6"/>
<comment type="subcellular location">
    <subcellularLocation>
        <location evidence="1">Membrane</location>
        <topology evidence="1">Multi-pass membrane protein</topology>
    </subcellularLocation>
</comment>
<proteinExistence type="inferred from homology"/>
<name>A0A6A2Z0J6_HIBSY</name>
<dbReference type="Gene3D" id="1.20.1250.20">
    <property type="entry name" value="MFS general substrate transporter like domains"/>
    <property type="match status" value="1"/>
</dbReference>
<dbReference type="InterPro" id="IPR000109">
    <property type="entry name" value="POT_fam"/>
</dbReference>
<keyword evidence="5 6" id="KW-0472">Membrane</keyword>
<evidence type="ECO:0000256" key="1">
    <source>
        <dbReference type="ARBA" id="ARBA00004141"/>
    </source>
</evidence>
<evidence type="ECO:0000256" key="5">
    <source>
        <dbReference type="ARBA" id="ARBA00023136"/>
    </source>
</evidence>
<evidence type="ECO:0000256" key="3">
    <source>
        <dbReference type="ARBA" id="ARBA00022692"/>
    </source>
</evidence>
<evidence type="ECO:0000256" key="6">
    <source>
        <dbReference type="SAM" id="Phobius"/>
    </source>
</evidence>
<feature type="transmembrane region" description="Helical" evidence="6">
    <location>
        <begin position="114"/>
        <end position="134"/>
    </location>
</feature>
<comment type="similarity">
    <text evidence="2">Belongs to the major facilitator superfamily. Proton-dependent oligopeptide transporter (POT/PTR) (TC 2.A.17) family.</text>
</comment>
<feature type="signal peptide" evidence="7">
    <location>
        <begin position="1"/>
        <end position="23"/>
    </location>
</feature>
<comment type="caution">
    <text evidence="8">The sequence shown here is derived from an EMBL/GenBank/DDBJ whole genome shotgun (WGS) entry which is preliminary data.</text>
</comment>
<evidence type="ECO:0000256" key="4">
    <source>
        <dbReference type="ARBA" id="ARBA00022989"/>
    </source>
</evidence>
<dbReference type="GO" id="GO:0016020">
    <property type="term" value="C:membrane"/>
    <property type="evidence" value="ECO:0007669"/>
    <property type="project" value="UniProtKB-SubCell"/>
</dbReference>
<keyword evidence="9" id="KW-1185">Reference proteome</keyword>
<dbReference type="PANTHER" id="PTHR11654">
    <property type="entry name" value="OLIGOPEPTIDE TRANSPORTER-RELATED"/>
    <property type="match status" value="1"/>
</dbReference>
<feature type="transmembrane region" description="Helical" evidence="6">
    <location>
        <begin position="61"/>
        <end position="85"/>
    </location>
</feature>
<dbReference type="Pfam" id="PF00854">
    <property type="entry name" value="PTR2"/>
    <property type="match status" value="1"/>
</dbReference>
<dbReference type="GO" id="GO:0022857">
    <property type="term" value="F:transmembrane transporter activity"/>
    <property type="evidence" value="ECO:0007669"/>
    <property type="project" value="InterPro"/>
</dbReference>
<gene>
    <name evidence="8" type="ORF">F3Y22_tig00111099pilonHSYRG00155</name>
</gene>
<keyword evidence="7" id="KW-0732">Signal</keyword>
<dbReference type="EMBL" id="VEPZ02001233">
    <property type="protein sequence ID" value="KAE8685296.1"/>
    <property type="molecule type" value="Genomic_DNA"/>
</dbReference>
<feature type="chain" id="PRO_5025403070" evidence="7">
    <location>
        <begin position="24"/>
        <end position="162"/>
    </location>
</feature>
<sequence>MVKMTFWMWKFQILILRTLENSAIRYRCSSIPLYEYFICMLRLKNNNRPGMLKWYQPLRRIGLGLALASASMAAAAAAIVEYLLLGISDMLTLGGMLEFFYSEAPDSMRSMSMALSWCSTSMGYFISSVLVTVCNSVSEHFGKEWLGGRDLNLTRLDLFLND</sequence>
<dbReference type="InterPro" id="IPR036259">
    <property type="entry name" value="MFS_trans_sf"/>
</dbReference>
<keyword evidence="3 6" id="KW-0812">Transmembrane</keyword>
<keyword evidence="4 6" id="KW-1133">Transmembrane helix</keyword>
<accession>A0A6A2Z0J6</accession>
<protein>
    <submittedName>
        <fullName evidence="8">Uncharacterized protein</fullName>
    </submittedName>
</protein>
<evidence type="ECO:0000256" key="7">
    <source>
        <dbReference type="SAM" id="SignalP"/>
    </source>
</evidence>
<dbReference type="Proteomes" id="UP000436088">
    <property type="component" value="Unassembled WGS sequence"/>
</dbReference>
<evidence type="ECO:0000313" key="9">
    <source>
        <dbReference type="Proteomes" id="UP000436088"/>
    </source>
</evidence>
<evidence type="ECO:0000256" key="2">
    <source>
        <dbReference type="ARBA" id="ARBA00005982"/>
    </source>
</evidence>